<feature type="transmembrane region" description="Helical" evidence="1">
    <location>
        <begin position="161"/>
        <end position="179"/>
    </location>
</feature>
<evidence type="ECO:0000313" key="3">
    <source>
        <dbReference type="Proteomes" id="UP001595901"/>
    </source>
</evidence>
<dbReference type="InterPro" id="IPR011737">
    <property type="entry name" value="CHP02206_TP0381"/>
</dbReference>
<reference evidence="3" key="1">
    <citation type="journal article" date="2019" name="Int. J. Syst. Evol. Microbiol.">
        <title>The Global Catalogue of Microorganisms (GCM) 10K type strain sequencing project: providing services to taxonomists for standard genome sequencing and annotation.</title>
        <authorList>
            <consortium name="The Broad Institute Genomics Platform"/>
            <consortium name="The Broad Institute Genome Sequencing Center for Infectious Disease"/>
            <person name="Wu L."/>
            <person name="Ma J."/>
        </authorList>
    </citation>
    <scope>NUCLEOTIDE SEQUENCE [LARGE SCALE GENOMIC DNA]</scope>
    <source>
        <strain evidence="3">CCUG 58728</strain>
    </source>
</reference>
<feature type="transmembrane region" description="Helical" evidence="1">
    <location>
        <begin position="130"/>
        <end position="149"/>
    </location>
</feature>
<protein>
    <submittedName>
        <fullName evidence="2">TIGR02206 family membrane protein</fullName>
    </submittedName>
</protein>
<feature type="transmembrane region" description="Helical" evidence="1">
    <location>
        <begin position="199"/>
        <end position="219"/>
    </location>
</feature>
<keyword evidence="3" id="KW-1185">Reference proteome</keyword>
<feature type="transmembrane region" description="Helical" evidence="1">
    <location>
        <begin position="20"/>
        <end position="37"/>
    </location>
</feature>
<sequence>MKEFLADFLTTQQSQPPTITAGWYALILLMIAILVWLTYRYHRYAIYVGIFKWLQIGQLLLLYSWYLIYQIPLSVSLPLYHCRLAMIGLIILPDKLSLKHYLALMGFGGALFALGYPVMDPYTFPHITGLSFIVGHFALLVNSLLYLFNHFEERRLSLFKILTYTFLLDLFLLWINHVTGGNYGIMRFTPIINSRDVWVNYWVVSLVLSLALVLIEIIFRSYKKP</sequence>
<proteinExistence type="predicted"/>
<organism evidence="2 3">
    <name type="scientific">Streptococcus dentapri</name>
    <dbReference type="NCBI Taxonomy" id="573564"/>
    <lineage>
        <taxon>Bacteria</taxon>
        <taxon>Bacillati</taxon>
        <taxon>Bacillota</taxon>
        <taxon>Bacilli</taxon>
        <taxon>Lactobacillales</taxon>
        <taxon>Streptococcaceae</taxon>
        <taxon>Streptococcus</taxon>
    </lineage>
</organism>
<keyword evidence="1" id="KW-0812">Transmembrane</keyword>
<dbReference type="EMBL" id="JBHSAC010000083">
    <property type="protein sequence ID" value="MFC3932954.1"/>
    <property type="molecule type" value="Genomic_DNA"/>
</dbReference>
<dbReference type="Pfam" id="PF14808">
    <property type="entry name" value="TMEM164"/>
    <property type="match status" value="1"/>
</dbReference>
<comment type="caution">
    <text evidence="2">The sequence shown here is derived from an EMBL/GenBank/DDBJ whole genome shotgun (WGS) entry which is preliminary data.</text>
</comment>
<accession>A0ABV8D3Q5</accession>
<dbReference type="RefSeq" id="WP_380432727.1">
    <property type="nucleotide sequence ID" value="NZ_JBHSAC010000083.1"/>
</dbReference>
<gene>
    <name evidence="2" type="ORF">ACFOSE_09365</name>
</gene>
<dbReference type="NCBIfam" id="TIGR02206">
    <property type="entry name" value="intg_mem_TP0381"/>
    <property type="match status" value="1"/>
</dbReference>
<dbReference type="Proteomes" id="UP001595901">
    <property type="component" value="Unassembled WGS sequence"/>
</dbReference>
<feature type="transmembrane region" description="Helical" evidence="1">
    <location>
        <begin position="44"/>
        <end position="65"/>
    </location>
</feature>
<name>A0ABV8D3Q5_9STRE</name>
<feature type="transmembrane region" description="Helical" evidence="1">
    <location>
        <begin position="71"/>
        <end position="92"/>
    </location>
</feature>
<feature type="transmembrane region" description="Helical" evidence="1">
    <location>
        <begin position="101"/>
        <end position="118"/>
    </location>
</feature>
<keyword evidence="1" id="KW-0472">Membrane</keyword>
<evidence type="ECO:0000256" key="1">
    <source>
        <dbReference type="SAM" id="Phobius"/>
    </source>
</evidence>
<keyword evidence="1" id="KW-1133">Transmembrane helix</keyword>
<evidence type="ECO:0000313" key="2">
    <source>
        <dbReference type="EMBL" id="MFC3932954.1"/>
    </source>
</evidence>